<feature type="chain" id="PRO_5045316334" evidence="14">
    <location>
        <begin position="23"/>
        <end position="810"/>
    </location>
</feature>
<gene>
    <name evidence="17" type="ORF">GCM10022211_22570</name>
</gene>
<dbReference type="Pfam" id="PF07715">
    <property type="entry name" value="Plug"/>
    <property type="match status" value="1"/>
</dbReference>
<evidence type="ECO:0000256" key="6">
    <source>
        <dbReference type="ARBA" id="ARBA00023004"/>
    </source>
</evidence>
<dbReference type="RefSeq" id="WP_344710378.1">
    <property type="nucleotide sequence ID" value="NZ_BAAAZD010000002.1"/>
</dbReference>
<protein>
    <submittedName>
        <fullName evidence="17">TonB-dependent receptor</fullName>
    </submittedName>
</protein>
<sequence length="810" mass="86106">MSKAKFLIGTMLGMGLTTTAAAQQAPTPAASQPAQTTTAEGPSNATNPATVTDVSPADIVVTAQKRSERLQEVPLAVSVVSGAALSTASRPSIETATLLVPALNFLKSGTTLNQTIFLRGVGTATFSIAGEPSVSTVVDGVVYARSGEAFTDLVDTDQMEVLRGPQGTLFGKNASAGVINITTKRPTATAGGSVEAGYFEGNEFRLRGTVNVPLGDQLLSRVTAFYGKYDGNIRNVTLGTDVNGYKRWGVRGQLLFQPRESTVRLLVIGDYYKNNDDCCAEVIGTYAPLTATLGGTNQLTGFSSTNPVFTVLPTPLGDKTRQVAQNLVTRTQERGWGLSAQVDVDVGTNTLTSITAYRDWNNTEIRDGDFLPRAYVGFNELHDRGPQQSTTLSQEIRLTSPGNQFFTYVLGGYFSRAKAERIFNREDIVCTAAAGAPTGVLIPCGGPNATPSTFPGATADFGSTFTNAAAFGQGVVNLTDAFRVVVGLRYTHDKLSVFHSRNTRLAGPGIQASFPVTTTGTGQPATQFRAKTSESNVSGKVAVQYDLTKDVMAYASYTRGYKGPAYNVFFNLNSTGTNVIDPETVNSYEAGLKNSLMNGRLVVNLTAFSAKYKNFQANNPDVVAGVVVTRFTNAGSVSTKGAELDLNFQPVRDLTFSGGLAYTKAQVEAFRLPPGALPSQVVPSGTRLGYAPKWKGSLSADYRVRDVGPVDIFLGASTSTQTKQLAQFSPDPVVRKIATIQGYSITNATIGIGGHMDEWRVTLLARNLFDKSYAAAIQSGGPAGAYRFQIPRDADRYIGVTGRFNFGGGR</sequence>
<keyword evidence="10 11" id="KW-0998">Cell outer membrane</keyword>
<feature type="domain" description="TonB-dependent receptor plug" evidence="16">
    <location>
        <begin position="70"/>
        <end position="178"/>
    </location>
</feature>
<proteinExistence type="inferred from homology"/>
<dbReference type="InterPro" id="IPR036942">
    <property type="entry name" value="Beta-barrel_TonB_sf"/>
</dbReference>
<organism evidence="17 18">
    <name type="scientific">Sphingomonas humi</name>
    <dbReference type="NCBI Taxonomy" id="335630"/>
    <lineage>
        <taxon>Bacteria</taxon>
        <taxon>Pseudomonadati</taxon>
        <taxon>Pseudomonadota</taxon>
        <taxon>Alphaproteobacteria</taxon>
        <taxon>Sphingomonadales</taxon>
        <taxon>Sphingomonadaceae</taxon>
        <taxon>Sphingomonas</taxon>
    </lineage>
</organism>
<comment type="similarity">
    <text evidence="11 12">Belongs to the TonB-dependent receptor family.</text>
</comment>
<dbReference type="InterPro" id="IPR012910">
    <property type="entry name" value="Plug_dom"/>
</dbReference>
<dbReference type="Gene3D" id="2.40.170.20">
    <property type="entry name" value="TonB-dependent receptor, beta-barrel domain"/>
    <property type="match status" value="1"/>
</dbReference>
<feature type="region of interest" description="Disordered" evidence="13">
    <location>
        <begin position="23"/>
        <end position="51"/>
    </location>
</feature>
<evidence type="ECO:0000256" key="4">
    <source>
        <dbReference type="ARBA" id="ARBA00022496"/>
    </source>
</evidence>
<keyword evidence="3 11" id="KW-1134">Transmembrane beta strand</keyword>
<keyword evidence="6" id="KW-0408">Iron</keyword>
<keyword evidence="9 11" id="KW-0472">Membrane</keyword>
<evidence type="ECO:0000256" key="8">
    <source>
        <dbReference type="ARBA" id="ARBA00023077"/>
    </source>
</evidence>
<name>A0ABP7S9A2_9SPHN</name>
<keyword evidence="7" id="KW-0406">Ion transport</keyword>
<feature type="compositionally biased region" description="Polar residues" evidence="13">
    <location>
        <begin position="40"/>
        <end position="51"/>
    </location>
</feature>
<feature type="domain" description="TonB-dependent receptor-like beta-barrel" evidence="15">
    <location>
        <begin position="451"/>
        <end position="768"/>
    </location>
</feature>
<evidence type="ECO:0000256" key="7">
    <source>
        <dbReference type="ARBA" id="ARBA00023065"/>
    </source>
</evidence>
<keyword evidence="5 11" id="KW-0812">Transmembrane</keyword>
<reference evidence="18" key="1">
    <citation type="journal article" date="2019" name="Int. J. Syst. Evol. Microbiol.">
        <title>The Global Catalogue of Microorganisms (GCM) 10K type strain sequencing project: providing services to taxonomists for standard genome sequencing and annotation.</title>
        <authorList>
            <consortium name="The Broad Institute Genomics Platform"/>
            <consortium name="The Broad Institute Genome Sequencing Center for Infectious Disease"/>
            <person name="Wu L."/>
            <person name="Ma J."/>
        </authorList>
    </citation>
    <scope>NUCLEOTIDE SEQUENCE [LARGE SCALE GENOMIC DNA]</scope>
    <source>
        <strain evidence="18">JCM 16603</strain>
    </source>
</reference>
<keyword evidence="4" id="KW-0410">Iron transport</keyword>
<evidence type="ECO:0000256" key="3">
    <source>
        <dbReference type="ARBA" id="ARBA00022452"/>
    </source>
</evidence>
<feature type="signal peptide" evidence="14">
    <location>
        <begin position="1"/>
        <end position="22"/>
    </location>
</feature>
<feature type="compositionally biased region" description="Low complexity" evidence="13">
    <location>
        <begin position="23"/>
        <end position="39"/>
    </location>
</feature>
<dbReference type="InterPro" id="IPR000531">
    <property type="entry name" value="Beta-barrel_TonB"/>
</dbReference>
<keyword evidence="17" id="KW-0675">Receptor</keyword>
<comment type="caution">
    <text evidence="17">The sequence shown here is derived from an EMBL/GenBank/DDBJ whole genome shotgun (WGS) entry which is preliminary data.</text>
</comment>
<keyword evidence="14" id="KW-0732">Signal</keyword>
<evidence type="ECO:0000256" key="2">
    <source>
        <dbReference type="ARBA" id="ARBA00022448"/>
    </source>
</evidence>
<evidence type="ECO:0000259" key="15">
    <source>
        <dbReference type="Pfam" id="PF00593"/>
    </source>
</evidence>
<keyword evidence="8 12" id="KW-0798">TonB box</keyword>
<evidence type="ECO:0000313" key="18">
    <source>
        <dbReference type="Proteomes" id="UP001501310"/>
    </source>
</evidence>
<evidence type="ECO:0000256" key="11">
    <source>
        <dbReference type="PROSITE-ProRule" id="PRU01360"/>
    </source>
</evidence>
<dbReference type="EMBL" id="BAAAZD010000002">
    <property type="protein sequence ID" value="GAA4008470.1"/>
    <property type="molecule type" value="Genomic_DNA"/>
</dbReference>
<dbReference type="PROSITE" id="PS52016">
    <property type="entry name" value="TONB_DEPENDENT_REC_3"/>
    <property type="match status" value="1"/>
</dbReference>
<dbReference type="Proteomes" id="UP001501310">
    <property type="component" value="Unassembled WGS sequence"/>
</dbReference>
<dbReference type="InterPro" id="IPR039426">
    <property type="entry name" value="TonB-dep_rcpt-like"/>
</dbReference>
<evidence type="ECO:0000256" key="5">
    <source>
        <dbReference type="ARBA" id="ARBA00022692"/>
    </source>
</evidence>
<evidence type="ECO:0000256" key="1">
    <source>
        <dbReference type="ARBA" id="ARBA00004571"/>
    </source>
</evidence>
<evidence type="ECO:0000256" key="10">
    <source>
        <dbReference type="ARBA" id="ARBA00023237"/>
    </source>
</evidence>
<keyword evidence="18" id="KW-1185">Reference proteome</keyword>
<comment type="subcellular location">
    <subcellularLocation>
        <location evidence="1 11">Cell outer membrane</location>
        <topology evidence="1 11">Multi-pass membrane protein</topology>
    </subcellularLocation>
</comment>
<evidence type="ECO:0000313" key="17">
    <source>
        <dbReference type="EMBL" id="GAA4008470.1"/>
    </source>
</evidence>
<evidence type="ECO:0000256" key="12">
    <source>
        <dbReference type="RuleBase" id="RU003357"/>
    </source>
</evidence>
<evidence type="ECO:0000256" key="14">
    <source>
        <dbReference type="SAM" id="SignalP"/>
    </source>
</evidence>
<keyword evidence="2 11" id="KW-0813">Transport</keyword>
<dbReference type="CDD" id="cd01347">
    <property type="entry name" value="ligand_gated_channel"/>
    <property type="match status" value="1"/>
</dbReference>
<evidence type="ECO:0000256" key="13">
    <source>
        <dbReference type="SAM" id="MobiDB-lite"/>
    </source>
</evidence>
<dbReference type="SUPFAM" id="SSF56935">
    <property type="entry name" value="Porins"/>
    <property type="match status" value="1"/>
</dbReference>
<dbReference type="Pfam" id="PF00593">
    <property type="entry name" value="TonB_dep_Rec_b-barrel"/>
    <property type="match status" value="1"/>
</dbReference>
<evidence type="ECO:0000256" key="9">
    <source>
        <dbReference type="ARBA" id="ARBA00023136"/>
    </source>
</evidence>
<dbReference type="PANTHER" id="PTHR32552">
    <property type="entry name" value="FERRICHROME IRON RECEPTOR-RELATED"/>
    <property type="match status" value="1"/>
</dbReference>
<accession>A0ABP7S9A2</accession>
<dbReference type="PANTHER" id="PTHR32552:SF81">
    <property type="entry name" value="TONB-DEPENDENT OUTER MEMBRANE RECEPTOR"/>
    <property type="match status" value="1"/>
</dbReference>
<evidence type="ECO:0000259" key="16">
    <source>
        <dbReference type="Pfam" id="PF07715"/>
    </source>
</evidence>